<dbReference type="InterPro" id="IPR036505">
    <property type="entry name" value="Amidase/PGRP_sf"/>
</dbReference>
<dbReference type="CDD" id="cd06583">
    <property type="entry name" value="PGRP"/>
    <property type="match status" value="1"/>
</dbReference>
<dbReference type="GO" id="GO:0008745">
    <property type="term" value="F:N-acetylmuramoyl-L-alanine amidase activity"/>
    <property type="evidence" value="ECO:0007669"/>
    <property type="project" value="UniProtKB-EC"/>
</dbReference>
<evidence type="ECO:0000256" key="4">
    <source>
        <dbReference type="ARBA" id="ARBA00022801"/>
    </source>
</evidence>
<dbReference type="GO" id="GO:0071555">
    <property type="term" value="P:cell wall organization"/>
    <property type="evidence" value="ECO:0007669"/>
    <property type="project" value="UniProtKB-KW"/>
</dbReference>
<evidence type="ECO:0000313" key="11">
    <source>
        <dbReference type="EMBL" id="PED16316.1"/>
    </source>
</evidence>
<dbReference type="Gene3D" id="3.40.80.10">
    <property type="entry name" value="Peptidoglycan recognition protein-like"/>
    <property type="match status" value="1"/>
</dbReference>
<reference evidence="11 12" key="1">
    <citation type="submission" date="2017-09" db="EMBL/GenBank/DDBJ databases">
        <title>Large-scale bioinformatics analysis of Bacillus genomes uncovers conserved roles of natural products in bacterial physiology.</title>
        <authorList>
            <consortium name="Agbiome Team Llc"/>
            <person name="Bleich R.M."/>
            <person name="Grubbs K.J."/>
            <person name="Santa Maria K.C."/>
            <person name="Allen S.E."/>
            <person name="Farag S."/>
            <person name="Shank E.A."/>
            <person name="Bowers A."/>
        </authorList>
    </citation>
    <scope>NUCLEOTIDE SEQUENCE [LARGE SCALE GENOMIC DNA]</scope>
    <source>
        <strain evidence="11 12">AFS094940</strain>
    </source>
</reference>
<evidence type="ECO:0000256" key="5">
    <source>
        <dbReference type="ARBA" id="ARBA00022969"/>
    </source>
</evidence>
<organism evidence="11 12">
    <name type="scientific">Bacillus thuringiensis</name>
    <dbReference type="NCBI Taxonomy" id="1428"/>
    <lineage>
        <taxon>Bacteria</taxon>
        <taxon>Bacillati</taxon>
        <taxon>Bacillota</taxon>
        <taxon>Bacilli</taxon>
        <taxon>Bacillales</taxon>
        <taxon>Bacillaceae</taxon>
        <taxon>Bacillus</taxon>
        <taxon>Bacillus cereus group</taxon>
    </lineage>
</organism>
<keyword evidence="6" id="KW-0178">Competence</keyword>
<dbReference type="PANTHER" id="PTHR30417">
    <property type="entry name" value="N-ACETYLMURAMOYL-L-ALANINE AMIDASE AMID"/>
    <property type="match status" value="1"/>
</dbReference>
<dbReference type="GO" id="GO:0009254">
    <property type="term" value="P:peptidoglycan turnover"/>
    <property type="evidence" value="ECO:0007669"/>
    <property type="project" value="TreeGrafter"/>
</dbReference>
<dbReference type="EMBL" id="NVMD01000002">
    <property type="protein sequence ID" value="PED16316.1"/>
    <property type="molecule type" value="Genomic_DNA"/>
</dbReference>
<evidence type="ECO:0000256" key="9">
    <source>
        <dbReference type="ARBA" id="ARBA00032390"/>
    </source>
</evidence>
<name>A0A9X6YIU7_BACTU</name>
<dbReference type="GO" id="GO:0009253">
    <property type="term" value="P:peptidoglycan catabolic process"/>
    <property type="evidence" value="ECO:0007669"/>
    <property type="project" value="InterPro"/>
</dbReference>
<dbReference type="AlphaFoldDB" id="A0A9X6YIU7"/>
<evidence type="ECO:0000256" key="3">
    <source>
        <dbReference type="ARBA" id="ARBA00011901"/>
    </source>
</evidence>
<evidence type="ECO:0000256" key="6">
    <source>
        <dbReference type="ARBA" id="ARBA00023287"/>
    </source>
</evidence>
<dbReference type="RefSeq" id="WP_097876888.1">
    <property type="nucleotide sequence ID" value="NZ_NVMD01000002.1"/>
</dbReference>
<dbReference type="Gene3D" id="2.30.30.40">
    <property type="entry name" value="SH3 Domains"/>
    <property type="match status" value="1"/>
</dbReference>
<accession>A0A9X6YIU7</accession>
<evidence type="ECO:0000313" key="12">
    <source>
        <dbReference type="Proteomes" id="UP000220127"/>
    </source>
</evidence>
<dbReference type="SUPFAM" id="SSF55846">
    <property type="entry name" value="N-acetylmuramoyl-L-alanine amidase-like"/>
    <property type="match status" value="1"/>
</dbReference>
<evidence type="ECO:0000259" key="10">
    <source>
        <dbReference type="SMART" id="SM00644"/>
    </source>
</evidence>
<dbReference type="GO" id="GO:0030420">
    <property type="term" value="P:establishment of competence for transformation"/>
    <property type="evidence" value="ECO:0007669"/>
    <property type="project" value="UniProtKB-KW"/>
</dbReference>
<dbReference type="EC" id="3.5.1.28" evidence="3"/>
<keyword evidence="4" id="KW-0378">Hydrolase</keyword>
<comment type="caution">
    <text evidence="11">The sequence shown here is derived from an EMBL/GenBank/DDBJ whole genome shotgun (WGS) entry which is preliminary data.</text>
</comment>
<keyword evidence="5" id="KW-0749">Sporulation</keyword>
<evidence type="ECO:0000256" key="1">
    <source>
        <dbReference type="ARBA" id="ARBA00001561"/>
    </source>
</evidence>
<gene>
    <name evidence="11" type="ORF">CON01_00255</name>
</gene>
<comment type="catalytic activity">
    <reaction evidence="1">
        <text>Hydrolyzes the link between N-acetylmuramoyl residues and L-amino acid residues in certain cell-wall glycopeptides.</text>
        <dbReference type="EC" id="3.5.1.28"/>
    </reaction>
</comment>
<dbReference type="InterPro" id="IPR002502">
    <property type="entry name" value="Amidase_domain"/>
</dbReference>
<evidence type="ECO:0000256" key="2">
    <source>
        <dbReference type="ARBA" id="ARBA00007553"/>
    </source>
</evidence>
<protein>
    <recommendedName>
        <fullName evidence="3">N-acetylmuramoyl-L-alanine amidase</fullName>
        <ecNumber evidence="3">3.5.1.28</ecNumber>
    </recommendedName>
    <alternativeName>
        <fullName evidence="9">Autolysin</fullName>
    </alternativeName>
    <alternativeName>
        <fullName evidence="8">Cell wall hydrolase</fullName>
    </alternativeName>
</protein>
<evidence type="ECO:0000256" key="8">
    <source>
        <dbReference type="ARBA" id="ARBA00030881"/>
    </source>
</evidence>
<evidence type="ECO:0000256" key="7">
    <source>
        <dbReference type="ARBA" id="ARBA00023316"/>
    </source>
</evidence>
<proteinExistence type="inferred from homology"/>
<sequence>MTVFNVSNINGVPFESNIIPKGNSNRPAYAMSPKYITVHTTENTDAGANARQHAKFVNNGGGSAGVSWHFTVDDTRIVQHLPINENGWHAGDGASGTGNRQSIGIETCENSDGNFEKALANVAKLVKFLMTNTGIGLGNVVPHQRWSGKYCPRPILNRSGGFDGFKKMVEGSTNTGGNTIAPPTSGNGKDAGTQGLGIAYIEGANINLRNAPSTNSTVLRKLNNGESYIVWAEKDGWLNLGGDQWVYGDPSYITFARRNTGNAGKLVVVKVDELWVYSSADWNDKEKTVKKGEAFTIVDELMVNGSKMYKCKYFYITASPSFVDVK</sequence>
<dbReference type="Proteomes" id="UP000220127">
    <property type="component" value="Unassembled WGS sequence"/>
</dbReference>
<dbReference type="PANTHER" id="PTHR30417:SF11">
    <property type="entry name" value="N-ACETYLMURAMOYL-L-ALANINE AMIDASE XLYA"/>
    <property type="match status" value="1"/>
</dbReference>
<dbReference type="GO" id="GO:0030435">
    <property type="term" value="P:sporulation resulting in formation of a cellular spore"/>
    <property type="evidence" value="ECO:0007669"/>
    <property type="project" value="UniProtKB-KW"/>
</dbReference>
<dbReference type="Pfam" id="PF01510">
    <property type="entry name" value="Amidase_2"/>
    <property type="match status" value="1"/>
</dbReference>
<dbReference type="InterPro" id="IPR051206">
    <property type="entry name" value="NAMLAA_amidase_2"/>
</dbReference>
<feature type="domain" description="N-acetylmuramoyl-L-alanine amidase" evidence="10">
    <location>
        <begin position="23"/>
        <end position="165"/>
    </location>
</feature>
<keyword evidence="7" id="KW-0961">Cell wall biogenesis/degradation</keyword>
<comment type="similarity">
    <text evidence="2">Belongs to the N-acetylmuramoyl-L-alanine amidase 2 family.</text>
</comment>
<dbReference type="SMART" id="SM00644">
    <property type="entry name" value="Ami_2"/>
    <property type="match status" value="1"/>
</dbReference>